<comment type="caution">
    <text evidence="1">The sequence shown here is derived from an EMBL/GenBank/DDBJ whole genome shotgun (WGS) entry which is preliminary data.</text>
</comment>
<accession>A0A2M9YAG1</accession>
<dbReference type="AlphaFoldDB" id="A0A2M9YAG1"/>
<protein>
    <submittedName>
        <fullName evidence="1">Uncharacterized protein</fullName>
    </submittedName>
</protein>
<evidence type="ECO:0000313" key="1">
    <source>
        <dbReference type="EMBL" id="PJZ48439.1"/>
    </source>
</evidence>
<keyword evidence="2" id="KW-1185">Reference proteome</keyword>
<gene>
    <name evidence="1" type="ORF">CH362_14635</name>
</gene>
<evidence type="ECO:0000313" key="2">
    <source>
        <dbReference type="Proteomes" id="UP000231926"/>
    </source>
</evidence>
<reference evidence="1 2" key="1">
    <citation type="submission" date="2017-07" db="EMBL/GenBank/DDBJ databases">
        <title>Leptospira spp. isolated from tropical soils.</title>
        <authorList>
            <person name="Thibeaux R."/>
            <person name="Iraola G."/>
            <person name="Ferres I."/>
            <person name="Bierque E."/>
            <person name="Girault D."/>
            <person name="Soupe-Gilbert M.-E."/>
            <person name="Picardeau M."/>
            <person name="Goarant C."/>
        </authorList>
    </citation>
    <scope>NUCLEOTIDE SEQUENCE [LARGE SCALE GENOMIC DNA]</scope>
    <source>
        <strain evidence="1 2">FH4-C-A2</strain>
    </source>
</reference>
<dbReference type="EMBL" id="NPDR01000006">
    <property type="protein sequence ID" value="PJZ48439.1"/>
    <property type="molecule type" value="Genomic_DNA"/>
</dbReference>
<dbReference type="Proteomes" id="UP000231926">
    <property type="component" value="Unassembled WGS sequence"/>
</dbReference>
<name>A0A2M9YAG1_9LEPT</name>
<proteinExistence type="predicted"/>
<organism evidence="1 2">
    <name type="scientific">Leptospira saintgironsiae</name>
    <dbReference type="NCBI Taxonomy" id="2023183"/>
    <lineage>
        <taxon>Bacteria</taxon>
        <taxon>Pseudomonadati</taxon>
        <taxon>Spirochaetota</taxon>
        <taxon>Spirochaetia</taxon>
        <taxon>Leptospirales</taxon>
        <taxon>Leptospiraceae</taxon>
        <taxon>Leptospira</taxon>
    </lineage>
</organism>
<sequence>MDLGLGRRGKSRRILGTIYRIKRSKGERHKAWLTWVKDIPQPKGIFIYRIAAKTRIGKYWCSE</sequence>